<dbReference type="InterPro" id="IPR002104">
    <property type="entry name" value="Integrase_catalytic"/>
</dbReference>
<dbReference type="PANTHER" id="PTHR30349:SF41">
    <property type="entry name" value="INTEGRASE_RECOMBINASE PROTEIN MJ0367-RELATED"/>
    <property type="match status" value="1"/>
</dbReference>
<organism evidence="5 6">
    <name type="scientific">Aminithiophilus ramosus</name>
    <dbReference type="NCBI Taxonomy" id="3029084"/>
    <lineage>
        <taxon>Bacteria</taxon>
        <taxon>Thermotogati</taxon>
        <taxon>Synergistota</taxon>
        <taxon>Synergistia</taxon>
        <taxon>Synergistales</taxon>
        <taxon>Aminithiophilaceae</taxon>
        <taxon>Aminithiophilus</taxon>
    </lineage>
</organism>
<dbReference type="GO" id="GO:0006310">
    <property type="term" value="P:DNA recombination"/>
    <property type="evidence" value="ECO:0007669"/>
    <property type="project" value="UniProtKB-KW"/>
</dbReference>
<name>A0A9Q7EVZ4_9BACT</name>
<dbReference type="RefSeq" id="WP_274374120.1">
    <property type="nucleotide sequence ID" value="NZ_CP072943.1"/>
</dbReference>
<dbReference type="PROSITE" id="PS51898">
    <property type="entry name" value="TYR_RECOMBINASE"/>
    <property type="match status" value="1"/>
</dbReference>
<gene>
    <name evidence="5" type="ORF">KAR29_02750</name>
</gene>
<dbReference type="Gene3D" id="1.10.150.130">
    <property type="match status" value="1"/>
</dbReference>
<protein>
    <submittedName>
        <fullName evidence="5">Tyrosine-type recombinase/integrase</fullName>
    </submittedName>
</protein>
<dbReference type="AlphaFoldDB" id="A0A9Q7EVZ4"/>
<dbReference type="PANTHER" id="PTHR30349">
    <property type="entry name" value="PHAGE INTEGRASE-RELATED"/>
    <property type="match status" value="1"/>
</dbReference>
<reference evidence="6" key="1">
    <citation type="submission" date="2021-04" db="EMBL/GenBank/DDBJ databases">
        <title>A novel Synergistetes isolate from a pyrite-forming mixed culture.</title>
        <authorList>
            <person name="Bunk B."/>
            <person name="Sproer C."/>
            <person name="Spring S."/>
            <person name="Pester M."/>
        </authorList>
    </citation>
    <scope>NUCLEOTIDE SEQUENCE [LARGE SCALE GENOMIC DNA]</scope>
    <source>
        <strain evidence="6">J.5.4.2-T.3.5.2</strain>
    </source>
</reference>
<dbReference type="InterPro" id="IPR013762">
    <property type="entry name" value="Integrase-like_cat_sf"/>
</dbReference>
<accession>A0A9Q7EVZ4</accession>
<evidence type="ECO:0000313" key="6">
    <source>
        <dbReference type="Proteomes" id="UP000671879"/>
    </source>
</evidence>
<dbReference type="GO" id="GO:0003677">
    <property type="term" value="F:DNA binding"/>
    <property type="evidence" value="ECO:0007669"/>
    <property type="project" value="UniProtKB-KW"/>
</dbReference>
<dbReference type="InterPro" id="IPR010998">
    <property type="entry name" value="Integrase_recombinase_N"/>
</dbReference>
<dbReference type="GO" id="GO:0015074">
    <property type="term" value="P:DNA integration"/>
    <property type="evidence" value="ECO:0007669"/>
    <property type="project" value="InterPro"/>
</dbReference>
<dbReference type="KEGG" id="aram:KAR29_02750"/>
<evidence type="ECO:0000256" key="3">
    <source>
        <dbReference type="ARBA" id="ARBA00023172"/>
    </source>
</evidence>
<dbReference type="InterPro" id="IPR050090">
    <property type="entry name" value="Tyrosine_recombinase_XerCD"/>
</dbReference>
<dbReference type="Pfam" id="PF00589">
    <property type="entry name" value="Phage_integrase"/>
    <property type="match status" value="1"/>
</dbReference>
<dbReference type="EMBL" id="CP072943">
    <property type="protein sequence ID" value="QTX32858.1"/>
    <property type="molecule type" value="Genomic_DNA"/>
</dbReference>
<evidence type="ECO:0000256" key="1">
    <source>
        <dbReference type="ARBA" id="ARBA00008857"/>
    </source>
</evidence>
<comment type="similarity">
    <text evidence="1">Belongs to the 'phage' integrase family.</text>
</comment>
<dbReference type="SUPFAM" id="SSF56349">
    <property type="entry name" value="DNA breaking-rejoining enzymes"/>
    <property type="match status" value="1"/>
</dbReference>
<sequence>MSPSSSLVTLKTPYRDATAALDAFLAIRKAEGVSPATLENYRHTVGLILREHPDFLERPREALLAFVSDADNDWTRFTRLKTLRVFCAFLVEEGILDADPARGIKAPMPRRKIDAPSMEAVKAFLNALDGSHFAELRLKVMLFVALDTGLRRGELCGLRKDNFDAEGLLLTVRPETSKTRTGRVVPVSPQTAREIRRFVALHLAEWRTPWLFPTETGTKLAPSGLGQQIRRASARTGLKLKIHGLRHLCATEFLRETGNIVLTAQLLGHTSISTTSRFYEHLTISDLQEAHGKAAVVSSVLENPRKRSISPKKRPHRR</sequence>
<feature type="domain" description="Tyr recombinase" evidence="4">
    <location>
        <begin position="111"/>
        <end position="292"/>
    </location>
</feature>
<dbReference type="CDD" id="cd00397">
    <property type="entry name" value="DNA_BRE_C"/>
    <property type="match status" value="1"/>
</dbReference>
<keyword evidence="3" id="KW-0233">DNA recombination</keyword>
<keyword evidence="2" id="KW-0238">DNA-binding</keyword>
<dbReference type="InterPro" id="IPR011010">
    <property type="entry name" value="DNA_brk_join_enz"/>
</dbReference>
<evidence type="ECO:0000256" key="2">
    <source>
        <dbReference type="ARBA" id="ARBA00023125"/>
    </source>
</evidence>
<dbReference type="Proteomes" id="UP000671879">
    <property type="component" value="Chromosome"/>
</dbReference>
<proteinExistence type="inferred from homology"/>
<evidence type="ECO:0000313" key="5">
    <source>
        <dbReference type="EMBL" id="QTX32858.1"/>
    </source>
</evidence>
<dbReference type="Gene3D" id="1.10.443.10">
    <property type="entry name" value="Intergrase catalytic core"/>
    <property type="match status" value="1"/>
</dbReference>
<keyword evidence="6" id="KW-1185">Reference proteome</keyword>
<evidence type="ECO:0000259" key="4">
    <source>
        <dbReference type="PROSITE" id="PS51898"/>
    </source>
</evidence>